<sequence length="273" mass="28875">MTPVSHGALADLLVSLDIPKSSKVPAAVRQQVPFFRLTQVYSWRATGMMDGSFAETRAKLEALSNGIAMASDDADALAACENILRWGGDRNSKVGALPFLLSQASVLSYLGAVKADLALRTAVISPAGELPAVIAMNSMLTKVHAFNAGDGLPIYDSRVAGAIATLVEAWRRSGGRAKEPLPASLSFPEVGGGGHRRSVHARYPGSIKPATLYYASGSRSTERAIRTAKEWASAEVRLGWLLSELLVEPSPSGIRSLEACLFMAGYDCAGINT</sequence>
<gene>
    <name evidence="1" type="ORF">J2W25_005429</name>
</gene>
<name>A0AAW8E473_9BURK</name>
<accession>A0AAW8E473</accession>
<evidence type="ECO:0000313" key="2">
    <source>
        <dbReference type="Proteomes" id="UP001244295"/>
    </source>
</evidence>
<dbReference type="EMBL" id="JAUSRR010000010">
    <property type="protein sequence ID" value="MDP9926382.1"/>
    <property type="molecule type" value="Genomic_DNA"/>
</dbReference>
<dbReference type="Proteomes" id="UP001244295">
    <property type="component" value="Unassembled WGS sequence"/>
</dbReference>
<evidence type="ECO:0000313" key="1">
    <source>
        <dbReference type="EMBL" id="MDP9926382.1"/>
    </source>
</evidence>
<reference evidence="1" key="1">
    <citation type="submission" date="2023-07" db="EMBL/GenBank/DDBJ databases">
        <title>Sorghum-associated microbial communities from plants grown in Nebraska, USA.</title>
        <authorList>
            <person name="Schachtman D."/>
        </authorList>
    </citation>
    <scope>NUCLEOTIDE SEQUENCE</scope>
    <source>
        <strain evidence="1">DS2795</strain>
    </source>
</reference>
<organism evidence="1 2">
    <name type="scientific">Variovorax boronicumulans</name>
    <dbReference type="NCBI Taxonomy" id="436515"/>
    <lineage>
        <taxon>Bacteria</taxon>
        <taxon>Pseudomonadati</taxon>
        <taxon>Pseudomonadota</taxon>
        <taxon>Betaproteobacteria</taxon>
        <taxon>Burkholderiales</taxon>
        <taxon>Comamonadaceae</taxon>
        <taxon>Variovorax</taxon>
    </lineage>
</organism>
<proteinExistence type="predicted"/>
<dbReference type="AlphaFoldDB" id="A0AAW8E473"/>
<protein>
    <submittedName>
        <fullName evidence="1">Uncharacterized protein</fullName>
    </submittedName>
</protein>
<comment type="caution">
    <text evidence="1">The sequence shown here is derived from an EMBL/GenBank/DDBJ whole genome shotgun (WGS) entry which is preliminary data.</text>
</comment>